<evidence type="ECO:0000256" key="7">
    <source>
        <dbReference type="ARBA" id="ARBA00022737"/>
    </source>
</evidence>
<evidence type="ECO:0000256" key="15">
    <source>
        <dbReference type="PROSITE-ProRule" id="PRU00703"/>
    </source>
</evidence>
<dbReference type="Pfam" id="PF02163">
    <property type="entry name" value="Peptidase_M50"/>
    <property type="match status" value="2"/>
</dbReference>
<feature type="transmembrane region" description="Helical" evidence="14">
    <location>
        <begin position="136"/>
        <end position="156"/>
    </location>
</feature>
<dbReference type="PIRSF" id="PIRSF006404">
    <property type="entry name" value="UCP006404_Pept_M50_CBS"/>
    <property type="match status" value="1"/>
</dbReference>
<dbReference type="CDD" id="cd06164">
    <property type="entry name" value="S2P-M50_SpoIVFB_CBS"/>
    <property type="match status" value="1"/>
</dbReference>
<reference evidence="17 18" key="1">
    <citation type="submission" date="2024-04" db="EMBL/GenBank/DDBJ databases">
        <title>Aurantiacibacter sp. DGU6 16S ribosomal RNA gene Genome sequencing and assembly.</title>
        <authorList>
            <person name="Park S."/>
        </authorList>
    </citation>
    <scope>NUCLEOTIDE SEQUENCE [LARGE SCALE GENOMIC DNA]</scope>
    <source>
        <strain evidence="17 18">DGU6</strain>
    </source>
</reference>
<comment type="similarity">
    <text evidence="2 14">Belongs to the peptidase M50B family.</text>
</comment>
<evidence type="ECO:0000256" key="11">
    <source>
        <dbReference type="ARBA" id="ARBA00023049"/>
    </source>
</evidence>
<evidence type="ECO:0000256" key="6">
    <source>
        <dbReference type="ARBA" id="ARBA00022723"/>
    </source>
</evidence>
<keyword evidence="6 14" id="KW-0479">Metal-binding</keyword>
<feature type="transmembrane region" description="Helical" evidence="14">
    <location>
        <begin position="98"/>
        <end position="124"/>
    </location>
</feature>
<evidence type="ECO:0000256" key="10">
    <source>
        <dbReference type="ARBA" id="ARBA00022989"/>
    </source>
</evidence>
<dbReference type="GO" id="GO:0006508">
    <property type="term" value="P:proteolysis"/>
    <property type="evidence" value="ECO:0007669"/>
    <property type="project" value="UniProtKB-KW"/>
</dbReference>
<keyword evidence="8 14" id="KW-0378">Hydrolase</keyword>
<dbReference type="SUPFAM" id="SSF54631">
    <property type="entry name" value="CBS-domain pair"/>
    <property type="match status" value="1"/>
</dbReference>
<dbReference type="InterPro" id="IPR016483">
    <property type="entry name" value="UCP006404_Pept_M50_CBS"/>
</dbReference>
<dbReference type="InterPro" id="IPR046342">
    <property type="entry name" value="CBS_dom_sf"/>
</dbReference>
<dbReference type="Proteomes" id="UP001497045">
    <property type="component" value="Unassembled WGS sequence"/>
</dbReference>
<dbReference type="CDD" id="cd02205">
    <property type="entry name" value="CBS_pair_SF"/>
    <property type="match status" value="1"/>
</dbReference>
<dbReference type="Gene3D" id="3.10.580.10">
    <property type="entry name" value="CBS-domain"/>
    <property type="match status" value="1"/>
</dbReference>
<feature type="domain" description="CBS" evidence="16">
    <location>
        <begin position="299"/>
        <end position="355"/>
    </location>
</feature>
<sequence>MSWSPTIATFAETKVRLHWSFLLFLLWIGLTALLDQGVGAAVSSLVFFSLLFICVVLHEFGHILAARRFGVRTPDVLLLPIGGVSRLERIPEEPRKEIIIALAGPLVSFVIGLFVLVVLGFPQVDLVNGLAGPEAILVQLGWLNIFLGAFNLIPAFPMDGGRVLRALLASRFGYARGTQLAANAGQAAAIIFGMLGLLSGNFILLLIAVFIFLAASSEAGAAQMRSATLGLTTADFMITEFDCLRLDQPVSAAAEALIRTNQRQFPIVDGKGRLCGGLDRDAIVKALHRDPQTPVSEAMQADIATVTPHHNADELVRYLQAGESMVVVCSGDDRPVGVVTWENMLEYLMVHPRKGAFAQE</sequence>
<accession>A0ABU9IEZ7</accession>
<feature type="transmembrane region" description="Helical" evidence="14">
    <location>
        <begin position="40"/>
        <end position="58"/>
    </location>
</feature>
<dbReference type="PROSITE" id="PS51371">
    <property type="entry name" value="CBS"/>
    <property type="match status" value="2"/>
</dbReference>
<gene>
    <name evidence="17" type="ORF">AAEO60_09970</name>
</gene>
<evidence type="ECO:0000256" key="13">
    <source>
        <dbReference type="ARBA" id="ARBA00023136"/>
    </source>
</evidence>
<dbReference type="InterPro" id="IPR000644">
    <property type="entry name" value="CBS_dom"/>
</dbReference>
<proteinExistence type="inferred from homology"/>
<dbReference type="PANTHER" id="PTHR39188:SF3">
    <property type="entry name" value="STAGE IV SPORULATION PROTEIN FB"/>
    <property type="match status" value="1"/>
</dbReference>
<evidence type="ECO:0000256" key="12">
    <source>
        <dbReference type="ARBA" id="ARBA00023122"/>
    </source>
</evidence>
<dbReference type="Pfam" id="PF00571">
    <property type="entry name" value="CBS"/>
    <property type="match status" value="2"/>
</dbReference>
<dbReference type="InterPro" id="IPR008915">
    <property type="entry name" value="Peptidase_M50"/>
</dbReference>
<protein>
    <recommendedName>
        <fullName evidence="14">Zinc metalloprotease</fullName>
    </recommendedName>
</protein>
<feature type="transmembrane region" description="Helical" evidence="14">
    <location>
        <begin position="17"/>
        <end position="34"/>
    </location>
</feature>
<evidence type="ECO:0000256" key="14">
    <source>
        <dbReference type="PIRNR" id="PIRNR006404"/>
    </source>
</evidence>
<evidence type="ECO:0000256" key="4">
    <source>
        <dbReference type="ARBA" id="ARBA00022670"/>
    </source>
</evidence>
<evidence type="ECO:0000256" key="8">
    <source>
        <dbReference type="ARBA" id="ARBA00022801"/>
    </source>
</evidence>
<comment type="cofactor">
    <cofactor evidence="14">
        <name>Zn(2+)</name>
        <dbReference type="ChEBI" id="CHEBI:29105"/>
    </cofactor>
    <text evidence="14">Binds 1 zinc ion per subunit.</text>
</comment>
<dbReference type="GO" id="GO:0008233">
    <property type="term" value="F:peptidase activity"/>
    <property type="evidence" value="ECO:0007669"/>
    <property type="project" value="UniProtKB-KW"/>
</dbReference>
<keyword evidence="11 14" id="KW-0482">Metalloprotease</keyword>
<dbReference type="RefSeq" id="WP_341673513.1">
    <property type="nucleotide sequence ID" value="NZ_JBBYHV010000001.1"/>
</dbReference>
<keyword evidence="12 15" id="KW-0129">CBS domain</keyword>
<evidence type="ECO:0000313" key="17">
    <source>
        <dbReference type="EMBL" id="MEL1250998.1"/>
    </source>
</evidence>
<evidence type="ECO:0000256" key="5">
    <source>
        <dbReference type="ARBA" id="ARBA00022692"/>
    </source>
</evidence>
<dbReference type="PANTHER" id="PTHR39188">
    <property type="entry name" value="MEMBRANE-ASSOCIATED ZINC METALLOPROTEASE M50B"/>
    <property type="match status" value="1"/>
</dbReference>
<keyword evidence="3 14" id="KW-1003">Cell membrane</keyword>
<keyword evidence="13 14" id="KW-0472">Membrane</keyword>
<evidence type="ECO:0000259" key="16">
    <source>
        <dbReference type="PROSITE" id="PS51371"/>
    </source>
</evidence>
<comment type="subcellular location">
    <subcellularLocation>
        <location evidence="1 14">Cell membrane</location>
        <topology evidence="1 14">Multi-pass membrane protein</topology>
    </subcellularLocation>
</comment>
<keyword evidence="18" id="KW-1185">Reference proteome</keyword>
<evidence type="ECO:0000256" key="3">
    <source>
        <dbReference type="ARBA" id="ARBA00022475"/>
    </source>
</evidence>
<keyword evidence="9 14" id="KW-0862">Zinc</keyword>
<keyword evidence="5 14" id="KW-0812">Transmembrane</keyword>
<keyword evidence="10 14" id="KW-1133">Transmembrane helix</keyword>
<evidence type="ECO:0000256" key="2">
    <source>
        <dbReference type="ARBA" id="ARBA00007931"/>
    </source>
</evidence>
<keyword evidence="4 14" id="KW-0645">Protease</keyword>
<evidence type="ECO:0000313" key="18">
    <source>
        <dbReference type="Proteomes" id="UP001497045"/>
    </source>
</evidence>
<evidence type="ECO:0000256" key="9">
    <source>
        <dbReference type="ARBA" id="ARBA00022833"/>
    </source>
</evidence>
<comment type="caution">
    <text evidence="17">The sequence shown here is derived from an EMBL/GenBank/DDBJ whole genome shotgun (WGS) entry which is preliminary data.</text>
</comment>
<keyword evidence="7" id="KW-0677">Repeat</keyword>
<feature type="transmembrane region" description="Helical" evidence="14">
    <location>
        <begin position="188"/>
        <end position="215"/>
    </location>
</feature>
<name>A0ABU9IEZ7_9SPHN</name>
<dbReference type="EMBL" id="JBBYHV010000001">
    <property type="protein sequence ID" value="MEL1250998.1"/>
    <property type="molecule type" value="Genomic_DNA"/>
</dbReference>
<organism evidence="17 18">
    <name type="scientific">Aurantiacibacter gilvus</name>
    <dbReference type="NCBI Taxonomy" id="3139141"/>
    <lineage>
        <taxon>Bacteria</taxon>
        <taxon>Pseudomonadati</taxon>
        <taxon>Pseudomonadota</taxon>
        <taxon>Alphaproteobacteria</taxon>
        <taxon>Sphingomonadales</taxon>
        <taxon>Erythrobacteraceae</taxon>
        <taxon>Aurantiacibacter</taxon>
    </lineage>
</organism>
<evidence type="ECO:0000256" key="1">
    <source>
        <dbReference type="ARBA" id="ARBA00004651"/>
    </source>
</evidence>
<feature type="domain" description="CBS" evidence="16">
    <location>
        <begin position="237"/>
        <end position="295"/>
    </location>
</feature>